<dbReference type="AlphaFoldDB" id="A0A0G1K037"/>
<dbReference type="EMBL" id="LCIE01000005">
    <property type="protein sequence ID" value="KKT49512.1"/>
    <property type="molecule type" value="Genomic_DNA"/>
</dbReference>
<evidence type="ECO:0000313" key="1">
    <source>
        <dbReference type="EMBL" id="KKT49512.1"/>
    </source>
</evidence>
<proteinExistence type="predicted"/>
<gene>
    <name evidence="1" type="ORF">UW41_C0005G0015</name>
</gene>
<reference evidence="1 2" key="1">
    <citation type="journal article" date="2015" name="Nature">
        <title>rRNA introns, odd ribosomes, and small enigmatic genomes across a large radiation of phyla.</title>
        <authorList>
            <person name="Brown C.T."/>
            <person name="Hug L.A."/>
            <person name="Thomas B.C."/>
            <person name="Sharon I."/>
            <person name="Castelle C.J."/>
            <person name="Singh A."/>
            <person name="Wilkins M.J."/>
            <person name="Williams K.H."/>
            <person name="Banfield J.F."/>
        </authorList>
    </citation>
    <scope>NUCLEOTIDE SEQUENCE [LARGE SCALE GENOMIC DNA]</scope>
</reference>
<evidence type="ECO:0000313" key="2">
    <source>
        <dbReference type="Proteomes" id="UP000034172"/>
    </source>
</evidence>
<accession>A0A0G1K037</accession>
<comment type="caution">
    <text evidence="1">The sequence shown here is derived from an EMBL/GenBank/DDBJ whole genome shotgun (WGS) entry which is preliminary data.</text>
</comment>
<organism evidence="1 2">
    <name type="scientific">Candidatus Collierbacteria bacterium GW2011_GWC2_44_18</name>
    <dbReference type="NCBI Taxonomy" id="1618392"/>
    <lineage>
        <taxon>Bacteria</taxon>
        <taxon>Candidatus Collieribacteriota</taxon>
    </lineage>
</organism>
<protein>
    <submittedName>
        <fullName evidence="1">Uncharacterized protein</fullName>
    </submittedName>
</protein>
<dbReference type="Proteomes" id="UP000034172">
    <property type="component" value="Unassembled WGS sequence"/>
</dbReference>
<sequence>MKAEITRDDVQGSKESLTLYLLGPIVLYK</sequence>
<name>A0A0G1K037_9BACT</name>